<feature type="region of interest" description="Disordered" evidence="5">
    <location>
        <begin position="618"/>
        <end position="652"/>
    </location>
</feature>
<dbReference type="InterPro" id="IPR012337">
    <property type="entry name" value="RNaseH-like_sf"/>
</dbReference>
<dbReference type="Proteomes" id="UP000254866">
    <property type="component" value="Unassembled WGS sequence"/>
</dbReference>
<evidence type="ECO:0000256" key="4">
    <source>
        <dbReference type="ARBA" id="ARBA00022839"/>
    </source>
</evidence>
<sequence length="652" mass="71656">MFSSKDRFSEIQCPYQETCVLPRCIFAHSKGLIDNQGTVIGIQSHAELDGHDLGGPRKRLKVDDGNKAPAMGQQKLSSVTRPVSPPPLRRKVENRHAAPTKQPLVKTSSNPASTPAKSSAGAKTPVKVVPKKEGLNPRPLKVPAPATHEMRFRLLRALHEQFNRLNSELVKDANKAEEPLVLSEQELITKALDAEQEATSNPIVYSNVVKNKILVFKRMSVKQWKEERELEVAKVTAAEAASRFNAPVSKPTGPPTPIETGLSLEEELELMPQLYAPVTGLSQHGYITSIPSDQEIDSAKKGIEAAKGWEICDRCKGRFQVFPGRREEDGALTSGGSCTYHYGKAFFQERSANDPKAKREKRYRCCGEAMGDSRGCTKADSHVFKVTEAKRLAAVLNFECTPENTEKESSNPVCIDGEMGYTVYGLDLIRLTATSYPSGDELFDVLVRPVGEILDLNSRYSGVWPKDMAEALPHSPSSQPSIVSTETSEKKSLRIVDSLAAARSLLMSHLSPSTPIIGHGLENDLNATRLVHPTIIDTALLFPHRAGLPYRNALKMLMQTHLNRNIQVVVDGKMEGHDSKEDANAAGMLVKWKIGQEWKRMKREGWVLEHGEFKPPKGIQGLGKFGGLGSGAGTKRSREGSPSEELVIGRLK</sequence>
<dbReference type="OrthoDB" id="3996471at2759"/>
<dbReference type="RefSeq" id="XP_031871829.1">
    <property type="nucleotide sequence ID" value="XM_032012136.1"/>
</dbReference>
<evidence type="ECO:0000256" key="5">
    <source>
        <dbReference type="SAM" id="MobiDB-lite"/>
    </source>
</evidence>
<dbReference type="Gene3D" id="3.30.420.10">
    <property type="entry name" value="Ribonuclease H-like superfamily/Ribonuclease H"/>
    <property type="match status" value="1"/>
</dbReference>
<keyword evidence="8" id="KW-1185">Reference proteome</keyword>
<dbReference type="EMBL" id="NPIC01000002">
    <property type="protein sequence ID" value="RDL39173.1"/>
    <property type="molecule type" value="Genomic_DNA"/>
</dbReference>
<dbReference type="SMART" id="SM00479">
    <property type="entry name" value="EXOIII"/>
    <property type="match status" value="1"/>
</dbReference>
<dbReference type="InterPro" id="IPR013520">
    <property type="entry name" value="Ribonucl_H"/>
</dbReference>
<organism evidence="7 8">
    <name type="scientific">Venustampulla echinocandica</name>
    <dbReference type="NCBI Taxonomy" id="2656787"/>
    <lineage>
        <taxon>Eukaryota</taxon>
        <taxon>Fungi</taxon>
        <taxon>Dikarya</taxon>
        <taxon>Ascomycota</taxon>
        <taxon>Pezizomycotina</taxon>
        <taxon>Leotiomycetes</taxon>
        <taxon>Helotiales</taxon>
        <taxon>Pleuroascaceae</taxon>
        <taxon>Venustampulla</taxon>
    </lineage>
</organism>
<comment type="caution">
    <text evidence="7">The sequence shown here is derived from an EMBL/GenBank/DDBJ whole genome shotgun (WGS) entry which is preliminary data.</text>
</comment>
<dbReference type="InterPro" id="IPR036397">
    <property type="entry name" value="RNaseH_sf"/>
</dbReference>
<dbReference type="AlphaFoldDB" id="A0A370TUG1"/>
<feature type="compositionally biased region" description="Gly residues" evidence="5">
    <location>
        <begin position="620"/>
        <end position="632"/>
    </location>
</feature>
<evidence type="ECO:0000259" key="6">
    <source>
        <dbReference type="SMART" id="SM00479"/>
    </source>
</evidence>
<dbReference type="GO" id="GO:0004527">
    <property type="term" value="F:exonuclease activity"/>
    <property type="evidence" value="ECO:0007669"/>
    <property type="project" value="UniProtKB-KW"/>
</dbReference>
<dbReference type="CDD" id="cd06145">
    <property type="entry name" value="REX1_like"/>
    <property type="match status" value="1"/>
</dbReference>
<dbReference type="SUPFAM" id="SSF53098">
    <property type="entry name" value="Ribonuclease H-like"/>
    <property type="match status" value="1"/>
</dbReference>
<feature type="compositionally biased region" description="Polar residues" evidence="5">
    <location>
        <begin position="105"/>
        <end position="117"/>
    </location>
</feature>
<evidence type="ECO:0000313" key="7">
    <source>
        <dbReference type="EMBL" id="RDL39173.1"/>
    </source>
</evidence>
<accession>A0A370TUG1</accession>
<evidence type="ECO:0000256" key="2">
    <source>
        <dbReference type="ARBA" id="ARBA00022722"/>
    </source>
</evidence>
<dbReference type="GeneID" id="43596362"/>
<dbReference type="InterPro" id="IPR047021">
    <property type="entry name" value="REXO1/3/4-like"/>
</dbReference>
<dbReference type="GO" id="GO:0005634">
    <property type="term" value="C:nucleus"/>
    <property type="evidence" value="ECO:0007669"/>
    <property type="project" value="TreeGrafter"/>
</dbReference>
<keyword evidence="2" id="KW-0540">Nuclease</keyword>
<feature type="region of interest" description="Disordered" evidence="5">
    <location>
        <begin position="47"/>
        <end position="124"/>
    </location>
</feature>
<evidence type="ECO:0000256" key="1">
    <source>
        <dbReference type="ARBA" id="ARBA00006357"/>
    </source>
</evidence>
<dbReference type="InterPro" id="IPR034922">
    <property type="entry name" value="REX1-like_exo"/>
</dbReference>
<gene>
    <name evidence="7" type="ORF">BP5553_03513</name>
</gene>
<name>A0A370TUG1_9HELO</name>
<evidence type="ECO:0000313" key="8">
    <source>
        <dbReference type="Proteomes" id="UP000254866"/>
    </source>
</evidence>
<dbReference type="STRING" id="2656787.A0A370TUG1"/>
<feature type="compositionally biased region" description="Basic and acidic residues" evidence="5">
    <location>
        <begin position="47"/>
        <end position="66"/>
    </location>
</feature>
<keyword evidence="3" id="KW-0378">Hydrolase</keyword>
<dbReference type="PANTHER" id="PTHR12801">
    <property type="entry name" value="RNA EXONUCLEASE REXO1 / RECO3 FAMILY MEMBER-RELATED"/>
    <property type="match status" value="1"/>
</dbReference>
<proteinExistence type="inferred from homology"/>
<protein>
    <submittedName>
        <fullName evidence="7">Exonuclease</fullName>
    </submittedName>
</protein>
<keyword evidence="4 7" id="KW-0269">Exonuclease</keyword>
<comment type="similarity">
    <text evidence="1">Belongs to the REXO1/REXO3 family.</text>
</comment>
<dbReference type="PANTHER" id="PTHR12801:SF112">
    <property type="entry name" value="RNA EXONUCLEASE 3"/>
    <property type="match status" value="1"/>
</dbReference>
<reference evidence="7 8" key="1">
    <citation type="journal article" date="2018" name="IMA Fungus">
        <title>IMA Genome-F 9: Draft genome sequence of Annulohypoxylon stygium, Aspergillus mulundensis, Berkeleyomyces basicola (syn. Thielaviopsis basicola), Ceratocystis smalleyi, two Cercospora beticola strains, Coleophoma cylindrospora, Fusarium fracticaudum, Phialophora cf. hyalina, and Morchella septimelata.</title>
        <authorList>
            <person name="Wingfield B.D."/>
            <person name="Bills G.F."/>
            <person name="Dong Y."/>
            <person name="Huang W."/>
            <person name="Nel W.J."/>
            <person name="Swalarsk-Parry B.S."/>
            <person name="Vaghefi N."/>
            <person name="Wilken P.M."/>
            <person name="An Z."/>
            <person name="de Beer Z.W."/>
            <person name="De Vos L."/>
            <person name="Chen L."/>
            <person name="Duong T.A."/>
            <person name="Gao Y."/>
            <person name="Hammerbacher A."/>
            <person name="Kikkert J.R."/>
            <person name="Li Y."/>
            <person name="Li H."/>
            <person name="Li K."/>
            <person name="Li Q."/>
            <person name="Liu X."/>
            <person name="Ma X."/>
            <person name="Naidoo K."/>
            <person name="Pethybridge S.J."/>
            <person name="Sun J."/>
            <person name="Steenkamp E.T."/>
            <person name="van der Nest M.A."/>
            <person name="van Wyk S."/>
            <person name="Wingfield M.J."/>
            <person name="Xiong C."/>
            <person name="Yue Q."/>
            <person name="Zhang X."/>
        </authorList>
    </citation>
    <scope>NUCLEOTIDE SEQUENCE [LARGE SCALE GENOMIC DNA]</scope>
    <source>
        <strain evidence="7 8">BP 5553</strain>
    </source>
</reference>
<feature type="domain" description="Exonuclease" evidence="6">
    <location>
        <begin position="411"/>
        <end position="599"/>
    </location>
</feature>
<dbReference type="GO" id="GO:0003676">
    <property type="term" value="F:nucleic acid binding"/>
    <property type="evidence" value="ECO:0007669"/>
    <property type="project" value="InterPro"/>
</dbReference>
<evidence type="ECO:0000256" key="3">
    <source>
        <dbReference type="ARBA" id="ARBA00022801"/>
    </source>
</evidence>